<comment type="caution">
    <text evidence="1">The sequence shown here is derived from an EMBL/GenBank/DDBJ whole genome shotgun (WGS) entry which is preliminary data.</text>
</comment>
<gene>
    <name evidence="1" type="ORF">Y5W_01475</name>
</gene>
<keyword evidence="2" id="KW-1185">Reference proteome</keyword>
<evidence type="ECO:0000313" key="2">
    <source>
        <dbReference type="Proteomes" id="UP000662703"/>
    </source>
</evidence>
<proteinExistence type="predicted"/>
<dbReference type="EMBL" id="ARXX01000018">
    <property type="protein sequence ID" value="MBF5056181.1"/>
    <property type="molecule type" value="Genomic_DNA"/>
</dbReference>
<accession>A0ABS0ART9</accession>
<dbReference type="Proteomes" id="UP000662703">
    <property type="component" value="Unassembled WGS sequence"/>
</dbReference>
<name>A0ABS0ART9_9GAMM</name>
<sequence length="104" mass="11319">MHTVLERLFLLLLGVAGFAGGACMGALEVALPFPPVLVLRRAQAVSRQNAFVEATKFLDDQGCHVPLFIFASQIRQAFLNHVHGISVSVEHDLPDRFLDPVTPG</sequence>
<reference evidence="1 2" key="1">
    <citation type="submission" date="2012-09" db="EMBL/GenBank/DDBJ databases">
        <title>Genome Sequence of alkane-degrading Bacterium Alcanivorax sp. 521-1.</title>
        <authorList>
            <person name="Lai Q."/>
            <person name="Shao Z."/>
        </authorList>
    </citation>
    <scope>NUCLEOTIDE SEQUENCE [LARGE SCALE GENOMIC DNA]</scope>
    <source>
        <strain evidence="1 2">521-1</strain>
    </source>
</reference>
<evidence type="ECO:0000313" key="1">
    <source>
        <dbReference type="EMBL" id="MBF5056181.1"/>
    </source>
</evidence>
<dbReference type="PROSITE" id="PS51257">
    <property type="entry name" value="PROKAR_LIPOPROTEIN"/>
    <property type="match status" value="1"/>
</dbReference>
<protein>
    <submittedName>
        <fullName evidence="1">Uncharacterized protein</fullName>
    </submittedName>
</protein>
<organism evidence="1 2">
    <name type="scientific">Alloalcanivorax profundimaris</name>
    <dbReference type="NCBI Taxonomy" id="2735259"/>
    <lineage>
        <taxon>Bacteria</taxon>
        <taxon>Pseudomonadati</taxon>
        <taxon>Pseudomonadota</taxon>
        <taxon>Gammaproteobacteria</taxon>
        <taxon>Oceanospirillales</taxon>
        <taxon>Alcanivoracaceae</taxon>
        <taxon>Alloalcanivorax</taxon>
    </lineage>
</organism>